<dbReference type="Gene3D" id="3.40.50.150">
    <property type="entry name" value="Vaccinia Virus protein VP39"/>
    <property type="match status" value="1"/>
</dbReference>
<keyword evidence="1" id="KW-0949">S-adenosyl-L-methionine</keyword>
<sequence length="330" mass="37315">MFSYRHAFHAGNHADVLKHAMLLHILDHLGKKDTAYTLVDTHAGAGIYDLSDDWARTKAESDLGVARVWHAAAGSSAPALVQRYLQAIQTYNEQGSLRWYPGSPWLALHAMRSQDRLRLFEMHPSEGEILAHNLNCLDSRQQRQTELRDTDGFGGLKAFFPPPSRRGLAVIDPSYEDKQDYKRVLQTLEEGLKRFASGTYFVWYPLVQRREVEAMVKGMRKLAPNEWLHASLQVNKPSADGLGLYGSGVFVINPPYTLAASLHQALPWLNKTLAQDSHNRHTLESGDNTRKKTTDDEDEASLPNHRTPARPQQRHPAARRPAVKRPPRRP</sequence>
<feature type="binding site" evidence="1">
    <location>
        <position position="121"/>
    </location>
    <ligand>
        <name>S-adenosyl-L-methionine</name>
        <dbReference type="ChEBI" id="CHEBI:59789"/>
    </ligand>
</feature>
<evidence type="ECO:0000313" key="4">
    <source>
        <dbReference type="Proteomes" id="UP000776983"/>
    </source>
</evidence>
<dbReference type="PANTHER" id="PTHR37426:SF1">
    <property type="entry name" value="RIBOSOMAL RNA LARGE SUBUNIT METHYLTRANSFERASE J"/>
    <property type="match status" value="1"/>
</dbReference>
<feature type="compositionally biased region" description="Basic and acidic residues" evidence="2">
    <location>
        <begin position="278"/>
        <end position="294"/>
    </location>
</feature>
<keyword evidence="1" id="KW-0808">Transferase</keyword>
<keyword evidence="1" id="KW-0694">RNA-binding</keyword>
<proteinExistence type="inferred from homology"/>
<comment type="caution">
    <text evidence="3">The sequence shown here is derived from an EMBL/GenBank/DDBJ whole genome shotgun (WGS) entry which is preliminary data.</text>
</comment>
<feature type="region of interest" description="Disordered" evidence="2">
    <location>
        <begin position="278"/>
        <end position="330"/>
    </location>
</feature>
<reference evidence="3 4" key="1">
    <citation type="submission" date="2020-07" db="EMBL/GenBank/DDBJ databases">
        <title>Pusillimonas sp. nov., isolated from poultry manure in Taiwan.</title>
        <authorList>
            <person name="Lin S.-Y."/>
            <person name="Tang Y.-S."/>
            <person name="Young C.-C."/>
        </authorList>
    </citation>
    <scope>NUCLEOTIDE SEQUENCE [LARGE SCALE GENOMIC DNA]</scope>
    <source>
        <strain evidence="3 4">CC-YST705</strain>
    </source>
</reference>
<keyword evidence="4" id="KW-1185">Reference proteome</keyword>
<dbReference type="Pfam" id="PF04378">
    <property type="entry name" value="RsmJ"/>
    <property type="match status" value="1"/>
</dbReference>
<evidence type="ECO:0000313" key="3">
    <source>
        <dbReference type="EMBL" id="MCB5363175.1"/>
    </source>
</evidence>
<protein>
    <recommendedName>
        <fullName evidence="1">Ribosomal RNA large subunit methyltransferase J</fullName>
        <ecNumber evidence="1">2.1.1.266</ecNumber>
    </recommendedName>
    <alternativeName>
        <fullName evidence="1">23S rRNA (adenine(2030)-N6)-methyltransferase</fullName>
    </alternativeName>
    <alternativeName>
        <fullName evidence="1">23S rRNA m6A2030 methyltransferase</fullName>
    </alternativeName>
</protein>
<comment type="function">
    <text evidence="1">Specifically methylates the adenine in position 2030 of 23S rRNA.</text>
</comment>
<feature type="binding site" evidence="1">
    <location>
        <position position="172"/>
    </location>
    <ligand>
        <name>S-adenosyl-L-methionine</name>
        <dbReference type="ChEBI" id="CHEBI:59789"/>
    </ligand>
</feature>
<name>A0ABS8CAW6_9BURK</name>
<feature type="active site" description="Proton acceptor" evidence="1">
    <location>
        <position position="172"/>
    </location>
</feature>
<evidence type="ECO:0000256" key="1">
    <source>
        <dbReference type="HAMAP-Rule" id="MF_00934"/>
    </source>
</evidence>
<comment type="similarity">
    <text evidence="1">Belongs to the RlmJ family.</text>
</comment>
<organism evidence="3 4">
    <name type="scientific">Mesopusillimonas faecipullorum</name>
    <dbReference type="NCBI Taxonomy" id="2755040"/>
    <lineage>
        <taxon>Bacteria</taxon>
        <taxon>Pseudomonadati</taxon>
        <taxon>Pseudomonadota</taxon>
        <taxon>Betaproteobacteria</taxon>
        <taxon>Burkholderiales</taxon>
        <taxon>Alcaligenaceae</taxon>
        <taxon>Mesopusillimonas</taxon>
    </lineage>
</organism>
<feature type="binding site" evidence="1">
    <location>
        <position position="103"/>
    </location>
    <ligand>
        <name>S-adenosyl-L-methionine</name>
        <dbReference type="ChEBI" id="CHEBI:59789"/>
    </ligand>
</feature>
<feature type="binding site" evidence="1">
    <location>
        <begin position="151"/>
        <end position="152"/>
    </location>
    <ligand>
        <name>S-adenosyl-L-methionine</name>
        <dbReference type="ChEBI" id="CHEBI:59789"/>
    </ligand>
</feature>
<dbReference type="EMBL" id="JACDXW010000002">
    <property type="protein sequence ID" value="MCB5363175.1"/>
    <property type="molecule type" value="Genomic_DNA"/>
</dbReference>
<dbReference type="InterPro" id="IPR007473">
    <property type="entry name" value="RlmJ"/>
</dbReference>
<dbReference type="PANTHER" id="PTHR37426">
    <property type="entry name" value="RIBOSOMAL RNA LARGE SUBUNIT METHYLTRANSFERASE J"/>
    <property type="match status" value="1"/>
</dbReference>
<comment type="subunit">
    <text evidence="1">Monomer.</text>
</comment>
<dbReference type="SUPFAM" id="SSF53335">
    <property type="entry name" value="S-adenosyl-L-methionine-dependent methyltransferases"/>
    <property type="match status" value="1"/>
</dbReference>
<feature type="binding site" evidence="1">
    <location>
        <position position="19"/>
    </location>
    <ligand>
        <name>S-adenosyl-L-methionine</name>
        <dbReference type="ChEBI" id="CHEBI:59789"/>
    </ligand>
</feature>
<dbReference type="Proteomes" id="UP000776983">
    <property type="component" value="Unassembled WGS sequence"/>
</dbReference>
<dbReference type="HAMAP" id="MF_00934">
    <property type="entry name" value="23SrRNA_methyltr_J"/>
    <property type="match status" value="1"/>
</dbReference>
<evidence type="ECO:0000256" key="2">
    <source>
        <dbReference type="SAM" id="MobiDB-lite"/>
    </source>
</evidence>
<keyword evidence="1" id="KW-0489">Methyltransferase</keyword>
<dbReference type="InterPro" id="IPR029063">
    <property type="entry name" value="SAM-dependent_MTases_sf"/>
</dbReference>
<feature type="binding site" evidence="1">
    <location>
        <position position="42"/>
    </location>
    <ligand>
        <name>S-adenosyl-L-methionine</name>
        <dbReference type="ChEBI" id="CHEBI:59789"/>
    </ligand>
</feature>
<feature type="site" description="Interaction with substrate rRNA" evidence="1">
    <location>
        <position position="4"/>
    </location>
</feature>
<gene>
    <name evidence="1" type="primary">rlmJ</name>
    <name evidence="3" type="ORF">H0484_05320</name>
</gene>
<feature type="compositionally biased region" description="Basic residues" evidence="2">
    <location>
        <begin position="312"/>
        <end position="330"/>
    </location>
</feature>
<dbReference type="EC" id="2.1.1.266" evidence="1"/>
<keyword evidence="1" id="KW-0698">rRNA processing</keyword>
<comment type="catalytic activity">
    <reaction evidence="1">
        <text>adenosine(2030) in 23S rRNA + S-adenosyl-L-methionine = N(6)-methyladenosine(2030) in 23S rRNA + S-adenosyl-L-homocysteine + H(+)</text>
        <dbReference type="Rhea" id="RHEA:43736"/>
        <dbReference type="Rhea" id="RHEA-COMP:10668"/>
        <dbReference type="Rhea" id="RHEA-COMP:10669"/>
        <dbReference type="ChEBI" id="CHEBI:15378"/>
        <dbReference type="ChEBI" id="CHEBI:57856"/>
        <dbReference type="ChEBI" id="CHEBI:59789"/>
        <dbReference type="ChEBI" id="CHEBI:74411"/>
        <dbReference type="ChEBI" id="CHEBI:74449"/>
        <dbReference type="EC" id="2.1.1.266"/>
    </reaction>
</comment>
<accession>A0ABS8CAW6</accession>